<keyword evidence="6" id="KW-1185">Reference proteome</keyword>
<dbReference type="InterPro" id="IPR002818">
    <property type="entry name" value="DJ-1/PfpI"/>
</dbReference>
<dbReference type="Pfam" id="PF01965">
    <property type="entry name" value="DJ-1_PfpI"/>
    <property type="match status" value="1"/>
</dbReference>
<sequence>MKNVLSFTVLIVTLLFNGLLFASEASSSKIKILIVLTSHTELGNTGKKTGFWLPELTHPYYEFTEAGFQVDVASIEGGMAPVDSKAFKEEDEFHDRFLNDPVLMAKVIRSLPLSEVNPDDYQAIMFAGGSGPMWDFPNNADISRVSAAIYENNGIVSAICHGTAALVDLRLSNGKLLAEGRRVSAFTNEEEASLGTTKIVPFLLQDKMAEIGAVHIPGQAWQENVVVDGRLVTGQNPASAKKAAQSIIAMLQKK</sequence>
<evidence type="ECO:0000256" key="2">
    <source>
        <dbReference type="ARBA" id="ARBA00023239"/>
    </source>
</evidence>
<evidence type="ECO:0000313" key="5">
    <source>
        <dbReference type="EMBL" id="GAA3938732.1"/>
    </source>
</evidence>
<keyword evidence="2" id="KW-0456">Lyase</keyword>
<dbReference type="RefSeq" id="WP_344800271.1">
    <property type="nucleotide sequence ID" value="NZ_BAABBN010000015.1"/>
</dbReference>
<dbReference type="Proteomes" id="UP001501565">
    <property type="component" value="Unassembled WGS sequence"/>
</dbReference>
<proteinExistence type="inferred from homology"/>
<name>A0ABP7N9A0_9GAMM</name>
<keyword evidence="5" id="KW-0315">Glutamine amidotransferase</keyword>
<dbReference type="Gene3D" id="3.40.50.880">
    <property type="match status" value="1"/>
</dbReference>
<evidence type="ECO:0000256" key="1">
    <source>
        <dbReference type="ARBA" id="ARBA00023016"/>
    </source>
</evidence>
<reference evidence="6" key="1">
    <citation type="journal article" date="2019" name="Int. J. Syst. Evol. Microbiol.">
        <title>The Global Catalogue of Microorganisms (GCM) 10K type strain sequencing project: providing services to taxonomists for standard genome sequencing and annotation.</title>
        <authorList>
            <consortium name="The Broad Institute Genomics Platform"/>
            <consortium name="The Broad Institute Genome Sequencing Center for Infectious Disease"/>
            <person name="Wu L."/>
            <person name="Ma J."/>
        </authorList>
    </citation>
    <scope>NUCLEOTIDE SEQUENCE [LARGE SCALE GENOMIC DNA]</scope>
    <source>
        <strain evidence="6">JCM 17551</strain>
    </source>
</reference>
<comment type="similarity">
    <text evidence="3">Belongs to the peptidase C56 family. HSP31-like subfamily.</text>
</comment>
<dbReference type="PANTHER" id="PTHR48094">
    <property type="entry name" value="PROTEIN/NUCLEIC ACID DEGLYCASE DJ-1-RELATED"/>
    <property type="match status" value="1"/>
</dbReference>
<dbReference type="InterPro" id="IPR029062">
    <property type="entry name" value="Class_I_gatase-like"/>
</dbReference>
<dbReference type="SUPFAM" id="SSF52317">
    <property type="entry name" value="Class I glutamine amidotransferase-like"/>
    <property type="match status" value="1"/>
</dbReference>
<dbReference type="EMBL" id="BAABBN010000015">
    <property type="protein sequence ID" value="GAA3938732.1"/>
    <property type="molecule type" value="Genomic_DNA"/>
</dbReference>
<comment type="caution">
    <text evidence="5">The sequence shown here is derived from an EMBL/GenBank/DDBJ whole genome shotgun (WGS) entry which is preliminary data.</text>
</comment>
<feature type="domain" description="DJ-1/PfpI" evidence="4">
    <location>
        <begin position="55"/>
        <end position="249"/>
    </location>
</feature>
<evidence type="ECO:0000259" key="4">
    <source>
        <dbReference type="Pfam" id="PF01965"/>
    </source>
</evidence>
<gene>
    <name evidence="5" type="ORF">GCM10022277_38560</name>
</gene>
<evidence type="ECO:0000313" key="6">
    <source>
        <dbReference type="Proteomes" id="UP001501565"/>
    </source>
</evidence>
<protein>
    <submittedName>
        <fullName evidence="5">Type 1 glutamine amidotransferase domain-containing protein</fullName>
    </submittedName>
</protein>
<organism evidence="5 6">
    <name type="scientific">Litoribacillus peritrichatus</name>
    <dbReference type="NCBI Taxonomy" id="718191"/>
    <lineage>
        <taxon>Bacteria</taxon>
        <taxon>Pseudomonadati</taxon>
        <taxon>Pseudomonadota</taxon>
        <taxon>Gammaproteobacteria</taxon>
        <taxon>Oceanospirillales</taxon>
        <taxon>Oceanospirillaceae</taxon>
        <taxon>Litoribacillus</taxon>
    </lineage>
</organism>
<keyword evidence="1" id="KW-0346">Stress response</keyword>
<evidence type="ECO:0000256" key="3">
    <source>
        <dbReference type="ARBA" id="ARBA00038493"/>
    </source>
</evidence>
<dbReference type="CDD" id="cd03141">
    <property type="entry name" value="GATase1_Hsp31_like"/>
    <property type="match status" value="1"/>
</dbReference>
<dbReference type="InterPro" id="IPR050325">
    <property type="entry name" value="Prot/Nucl_acid_deglycase"/>
</dbReference>
<accession>A0ABP7N9A0</accession>
<dbReference type="PANTHER" id="PTHR48094:SF11">
    <property type="entry name" value="GLUTATHIONE-INDEPENDENT GLYOXALASE HSP31-RELATED"/>
    <property type="match status" value="1"/>
</dbReference>